<comment type="caution">
    <text evidence="6">The sequence shown here is derived from an EMBL/GenBank/DDBJ whole genome shotgun (WGS) entry which is preliminary data.</text>
</comment>
<dbReference type="SMART" id="SM00558">
    <property type="entry name" value="JmjC"/>
    <property type="match status" value="1"/>
</dbReference>
<evidence type="ECO:0000313" key="7">
    <source>
        <dbReference type="Proteomes" id="UP000736335"/>
    </source>
</evidence>
<dbReference type="GO" id="GO:0000118">
    <property type="term" value="C:histone deacetylase complex"/>
    <property type="evidence" value="ECO:0007669"/>
    <property type="project" value="TreeGrafter"/>
</dbReference>
<sequence length="728" mass="82660">MPVLMPYPPVPPKRANGEEEESSNAPRKKPRTSRGKADGFVAPKRGYTAKKRNEAQQIAAQNEMMASVSYKPQQSEGEQSTDRTMTPPTGGGNVRPPPIQVENGGKLQPELQFARCMSHRYRNERFPRCVSCTRRWAGDTCRFQSIRFFLRDENKVIVGISFVENQKADSPTMDFPKKWNVPLDASHLNRVKRTVARALLPVLKSELKHLHVPEIIRRPRESDVRATCDTCMTSIFSSSWMCRLCGREACAECYEQVKILTDNSGAEDADVFELQARREKHSRRNPFFLACTRRNEHQAKDFSPMSRFCKSELELVIKEMEELLASPDQDPPVPSDVEIPDLDVEAAPDNQIDSLPSHRIVQFKHEDLPYDLFPKLWAKGKPLVVTGLLPQFKISWTPEHFIEHYGSKNCLVIQCQSDMNKRITVGEFFKEFGKYEGRTDCWKLKDWPPSTDFKTAFPELYADFSQAIPMPNYVRRDGVLNIASHFPANTVAPDIGPKMYNAMASADTPGTKGTTRLHMDMADAANVMLYAAPTPDGKPGTALWDIFDASDAGKIRDFLKSKFKGKFQNDPIHSQMFYLDCDLRKELYEEFGVKSYRIYQKPGDVVFVPAGCAHQVCNLADCMKIAIDFVSPENIDRCELLTKEFREQNQSMQWKEDVLQLRTMMWFSWLSCRIHEAIQGKEKTNTSSAVAITSVSNKKLSEQANQPRTSSNSTAMDVDGSITMLPLD</sequence>
<keyword evidence="7" id="KW-1185">Reference proteome</keyword>
<evidence type="ECO:0000313" key="6">
    <source>
        <dbReference type="EMBL" id="KAF9782594.1"/>
    </source>
</evidence>
<evidence type="ECO:0000256" key="4">
    <source>
        <dbReference type="SAM" id="MobiDB-lite"/>
    </source>
</evidence>
<reference evidence="6" key="2">
    <citation type="submission" date="2020-11" db="EMBL/GenBank/DDBJ databases">
        <authorList>
            <consortium name="DOE Joint Genome Institute"/>
            <person name="Kuo A."/>
            <person name="Miyauchi S."/>
            <person name="Kiss E."/>
            <person name="Drula E."/>
            <person name="Kohler A."/>
            <person name="Sanchez-Garcia M."/>
            <person name="Andreopoulos B."/>
            <person name="Barry K.W."/>
            <person name="Bonito G."/>
            <person name="Buee M."/>
            <person name="Carver A."/>
            <person name="Chen C."/>
            <person name="Cichocki N."/>
            <person name="Clum A."/>
            <person name="Culley D."/>
            <person name="Crous P.W."/>
            <person name="Fauchery L."/>
            <person name="Girlanda M."/>
            <person name="Hayes R."/>
            <person name="Keri Z."/>
            <person name="Labutti K."/>
            <person name="Lipzen A."/>
            <person name="Lombard V."/>
            <person name="Magnuson J."/>
            <person name="Maillard F."/>
            <person name="Morin E."/>
            <person name="Murat C."/>
            <person name="Nolan M."/>
            <person name="Ohm R."/>
            <person name="Pangilinan J."/>
            <person name="Pereira M."/>
            <person name="Perotto S."/>
            <person name="Peter M."/>
            <person name="Riley R."/>
            <person name="Sitrit Y."/>
            <person name="Stielow B."/>
            <person name="Szollosi G."/>
            <person name="Zifcakova L."/>
            <person name="Stursova M."/>
            <person name="Spatafora J.W."/>
            <person name="Tedersoo L."/>
            <person name="Vaario L.-M."/>
            <person name="Yamada A."/>
            <person name="Yan M."/>
            <person name="Wang P."/>
            <person name="Xu J."/>
            <person name="Bruns T."/>
            <person name="Baldrian P."/>
            <person name="Vilgalys R."/>
            <person name="Henrissat B."/>
            <person name="Grigoriev I.V."/>
            <person name="Hibbett D."/>
            <person name="Nagy L.G."/>
            <person name="Martin F.M."/>
        </authorList>
    </citation>
    <scope>NUCLEOTIDE SEQUENCE</scope>
    <source>
        <strain evidence="6">UH-Tt-Lm1</strain>
    </source>
</reference>
<feature type="compositionally biased region" description="Polar residues" evidence="4">
    <location>
        <begin position="70"/>
        <end position="87"/>
    </location>
</feature>
<dbReference type="GO" id="GO:0006357">
    <property type="term" value="P:regulation of transcription by RNA polymerase II"/>
    <property type="evidence" value="ECO:0007669"/>
    <property type="project" value="TreeGrafter"/>
</dbReference>
<dbReference type="PROSITE" id="PS51184">
    <property type="entry name" value="JMJC"/>
    <property type="match status" value="1"/>
</dbReference>
<dbReference type="PANTHER" id="PTHR12549:SF38">
    <property type="entry name" value="JMJC DOMAIN-CONTAINING HISTONE DEMETHYLASE 2, ISOFORM A"/>
    <property type="match status" value="1"/>
</dbReference>
<gene>
    <name evidence="6" type="ORF">BJ322DRAFT_162417</name>
</gene>
<dbReference type="SUPFAM" id="SSF51197">
    <property type="entry name" value="Clavaminate synthase-like"/>
    <property type="match status" value="1"/>
</dbReference>
<dbReference type="EMBL" id="WIUZ02000011">
    <property type="protein sequence ID" value="KAF9782594.1"/>
    <property type="molecule type" value="Genomic_DNA"/>
</dbReference>
<dbReference type="GO" id="GO:0046872">
    <property type="term" value="F:metal ion binding"/>
    <property type="evidence" value="ECO:0007669"/>
    <property type="project" value="UniProtKB-KW"/>
</dbReference>
<evidence type="ECO:0000256" key="1">
    <source>
        <dbReference type="ARBA" id="ARBA00004123"/>
    </source>
</evidence>
<comment type="subcellular location">
    <subcellularLocation>
        <location evidence="1">Nucleus</location>
    </subcellularLocation>
</comment>
<dbReference type="GO" id="GO:0003712">
    <property type="term" value="F:transcription coregulator activity"/>
    <property type="evidence" value="ECO:0007669"/>
    <property type="project" value="TreeGrafter"/>
</dbReference>
<dbReference type="GO" id="GO:0032454">
    <property type="term" value="F:histone H3K9 demethylase activity"/>
    <property type="evidence" value="ECO:0007669"/>
    <property type="project" value="InterPro"/>
</dbReference>
<dbReference type="GO" id="GO:0000785">
    <property type="term" value="C:chromatin"/>
    <property type="evidence" value="ECO:0007669"/>
    <property type="project" value="TreeGrafter"/>
</dbReference>
<protein>
    <recommendedName>
        <fullName evidence="5">JmjC domain-containing protein</fullName>
    </recommendedName>
</protein>
<feature type="region of interest" description="Disordered" evidence="4">
    <location>
        <begin position="1"/>
        <end position="104"/>
    </location>
</feature>
<organism evidence="6 7">
    <name type="scientific">Thelephora terrestris</name>
    <dbReference type="NCBI Taxonomy" id="56493"/>
    <lineage>
        <taxon>Eukaryota</taxon>
        <taxon>Fungi</taxon>
        <taxon>Dikarya</taxon>
        <taxon>Basidiomycota</taxon>
        <taxon>Agaricomycotina</taxon>
        <taxon>Agaricomycetes</taxon>
        <taxon>Thelephorales</taxon>
        <taxon>Thelephoraceae</taxon>
        <taxon>Thelephora</taxon>
    </lineage>
</organism>
<accession>A0A9P6L4N6</accession>
<dbReference type="Gene3D" id="2.60.120.650">
    <property type="entry name" value="Cupin"/>
    <property type="match status" value="1"/>
</dbReference>
<dbReference type="PANTHER" id="PTHR12549">
    <property type="entry name" value="JMJC DOMAIN-CONTAINING HISTONE DEMETHYLATION PROTEIN"/>
    <property type="match status" value="1"/>
</dbReference>
<reference evidence="6" key="1">
    <citation type="journal article" date="2020" name="Nat. Commun.">
        <title>Large-scale genome sequencing of mycorrhizal fungi provides insights into the early evolution of symbiotic traits.</title>
        <authorList>
            <person name="Miyauchi S."/>
            <person name="Kiss E."/>
            <person name="Kuo A."/>
            <person name="Drula E."/>
            <person name="Kohler A."/>
            <person name="Sanchez-Garcia M."/>
            <person name="Morin E."/>
            <person name="Andreopoulos B."/>
            <person name="Barry K.W."/>
            <person name="Bonito G."/>
            <person name="Buee M."/>
            <person name="Carver A."/>
            <person name="Chen C."/>
            <person name="Cichocki N."/>
            <person name="Clum A."/>
            <person name="Culley D."/>
            <person name="Crous P.W."/>
            <person name="Fauchery L."/>
            <person name="Girlanda M."/>
            <person name="Hayes R.D."/>
            <person name="Keri Z."/>
            <person name="LaButti K."/>
            <person name="Lipzen A."/>
            <person name="Lombard V."/>
            <person name="Magnuson J."/>
            <person name="Maillard F."/>
            <person name="Murat C."/>
            <person name="Nolan M."/>
            <person name="Ohm R.A."/>
            <person name="Pangilinan J."/>
            <person name="Pereira M.F."/>
            <person name="Perotto S."/>
            <person name="Peter M."/>
            <person name="Pfister S."/>
            <person name="Riley R."/>
            <person name="Sitrit Y."/>
            <person name="Stielow J.B."/>
            <person name="Szollosi G."/>
            <person name="Zifcakova L."/>
            <person name="Stursova M."/>
            <person name="Spatafora J.W."/>
            <person name="Tedersoo L."/>
            <person name="Vaario L.M."/>
            <person name="Yamada A."/>
            <person name="Yan M."/>
            <person name="Wang P."/>
            <person name="Xu J."/>
            <person name="Bruns T."/>
            <person name="Baldrian P."/>
            <person name="Vilgalys R."/>
            <person name="Dunand C."/>
            <person name="Henrissat B."/>
            <person name="Grigoriev I.V."/>
            <person name="Hibbett D."/>
            <person name="Nagy L.G."/>
            <person name="Martin F.M."/>
        </authorList>
    </citation>
    <scope>NUCLEOTIDE SEQUENCE</scope>
    <source>
        <strain evidence="6">UH-Tt-Lm1</strain>
    </source>
</reference>
<feature type="domain" description="JmjC" evidence="5">
    <location>
        <begin position="475"/>
        <end position="646"/>
    </location>
</feature>
<feature type="compositionally biased region" description="Pro residues" evidence="4">
    <location>
        <begin position="1"/>
        <end position="12"/>
    </location>
</feature>
<feature type="compositionally biased region" description="Polar residues" evidence="4">
    <location>
        <begin position="699"/>
        <end position="715"/>
    </location>
</feature>
<keyword evidence="3" id="KW-0539">Nucleus</keyword>
<feature type="region of interest" description="Disordered" evidence="4">
    <location>
        <begin position="699"/>
        <end position="720"/>
    </location>
</feature>
<dbReference type="AlphaFoldDB" id="A0A9P6L4N6"/>
<keyword evidence="2" id="KW-0479">Metal-binding</keyword>
<dbReference type="Pfam" id="PF02373">
    <property type="entry name" value="JmjC"/>
    <property type="match status" value="1"/>
</dbReference>
<evidence type="ECO:0000259" key="5">
    <source>
        <dbReference type="PROSITE" id="PS51184"/>
    </source>
</evidence>
<evidence type="ECO:0000256" key="2">
    <source>
        <dbReference type="ARBA" id="ARBA00022723"/>
    </source>
</evidence>
<dbReference type="Proteomes" id="UP000736335">
    <property type="component" value="Unassembled WGS sequence"/>
</dbReference>
<dbReference type="InterPro" id="IPR003347">
    <property type="entry name" value="JmjC_dom"/>
</dbReference>
<dbReference type="OrthoDB" id="1667110at2759"/>
<name>A0A9P6L4N6_9AGAM</name>
<evidence type="ECO:0000256" key="3">
    <source>
        <dbReference type="ARBA" id="ARBA00023242"/>
    </source>
</evidence>
<dbReference type="InterPro" id="IPR045109">
    <property type="entry name" value="LSDs-like"/>
</dbReference>
<proteinExistence type="predicted"/>
<dbReference type="GO" id="GO:0031490">
    <property type="term" value="F:chromatin DNA binding"/>
    <property type="evidence" value="ECO:0007669"/>
    <property type="project" value="TreeGrafter"/>
</dbReference>